<dbReference type="SUPFAM" id="SSF53850">
    <property type="entry name" value="Periplasmic binding protein-like II"/>
    <property type="match status" value="1"/>
</dbReference>
<evidence type="ECO:0000256" key="4">
    <source>
        <dbReference type="ARBA" id="ARBA00023163"/>
    </source>
</evidence>
<feature type="domain" description="HTH lysR-type" evidence="5">
    <location>
        <begin position="1"/>
        <end position="58"/>
    </location>
</feature>
<dbReference type="Gene3D" id="3.40.190.10">
    <property type="entry name" value="Periplasmic binding protein-like II"/>
    <property type="match status" value="2"/>
</dbReference>
<keyword evidence="4" id="KW-0804">Transcription</keyword>
<dbReference type="PRINTS" id="PR00039">
    <property type="entry name" value="HTHLYSR"/>
</dbReference>
<reference evidence="6" key="1">
    <citation type="submission" date="2020-03" db="EMBL/GenBank/DDBJ databases">
        <title>Solimonas marina sp. nov., isolated from deep seawater of the Pacific Ocean.</title>
        <authorList>
            <person name="Liu X."/>
            <person name="Lai Q."/>
            <person name="Sun F."/>
            <person name="Gai Y."/>
            <person name="Li G."/>
            <person name="Shao Z."/>
        </authorList>
    </citation>
    <scope>NUCLEOTIDE SEQUENCE</scope>
    <source>
        <strain evidence="6">C16B3</strain>
    </source>
</reference>
<evidence type="ECO:0000256" key="3">
    <source>
        <dbReference type="ARBA" id="ARBA00023125"/>
    </source>
</evidence>
<dbReference type="GO" id="GO:0032993">
    <property type="term" value="C:protein-DNA complex"/>
    <property type="evidence" value="ECO:0007669"/>
    <property type="project" value="TreeGrafter"/>
</dbReference>
<keyword evidence="2" id="KW-0805">Transcription regulation</keyword>
<dbReference type="GO" id="GO:0003677">
    <property type="term" value="F:DNA binding"/>
    <property type="evidence" value="ECO:0007669"/>
    <property type="project" value="UniProtKB-KW"/>
</dbReference>
<evidence type="ECO:0000259" key="5">
    <source>
        <dbReference type="PROSITE" id="PS50931"/>
    </source>
</evidence>
<evidence type="ECO:0000313" key="7">
    <source>
        <dbReference type="Proteomes" id="UP000653472"/>
    </source>
</evidence>
<evidence type="ECO:0000256" key="1">
    <source>
        <dbReference type="ARBA" id="ARBA00009437"/>
    </source>
</evidence>
<sequence length="299" mass="33217">MELRHLKYFQAVASTLNFSRAAEQLHIAQPPLSRQIQQLEDELGVKLLERGTRPMKLTKAGQFFYDQTVQVLSRLREIEKATKRIAGGNTEWMGVGFVPSTLYGPLPNVLRAFAAENERRDVTLLELTSIQQAQALKSGRIDVGFGRLAIHSEGLENVVLMQEPMVVALPSHSPLVHEARISLERIAGETLLLYPATPRPSYADEVLRQFTTRGYELARTFEVNGLQTAIGLVAAGMGVTIVPSSVQRLHRDDIAYRPLAEEELSSTLIMTVRAGDSSPLLQRFRQMIDAELAIWSTGG</sequence>
<dbReference type="PANTHER" id="PTHR30346">
    <property type="entry name" value="TRANSCRIPTIONAL DUAL REGULATOR HCAR-RELATED"/>
    <property type="match status" value="1"/>
</dbReference>
<organism evidence="6 7">
    <name type="scientific">Solimonas marina</name>
    <dbReference type="NCBI Taxonomy" id="2714601"/>
    <lineage>
        <taxon>Bacteria</taxon>
        <taxon>Pseudomonadati</taxon>
        <taxon>Pseudomonadota</taxon>
        <taxon>Gammaproteobacteria</taxon>
        <taxon>Nevskiales</taxon>
        <taxon>Nevskiaceae</taxon>
        <taxon>Solimonas</taxon>
    </lineage>
</organism>
<comment type="similarity">
    <text evidence="1">Belongs to the LysR transcriptional regulatory family.</text>
</comment>
<keyword evidence="7" id="KW-1185">Reference proteome</keyword>
<keyword evidence="3" id="KW-0238">DNA-binding</keyword>
<dbReference type="EMBL" id="JAAVXB010000001">
    <property type="protein sequence ID" value="NKF20750.1"/>
    <property type="molecule type" value="Genomic_DNA"/>
</dbReference>
<evidence type="ECO:0000313" key="6">
    <source>
        <dbReference type="EMBL" id="NKF20750.1"/>
    </source>
</evidence>
<evidence type="ECO:0000256" key="2">
    <source>
        <dbReference type="ARBA" id="ARBA00023015"/>
    </source>
</evidence>
<dbReference type="Pfam" id="PF00126">
    <property type="entry name" value="HTH_1"/>
    <property type="match status" value="1"/>
</dbReference>
<protein>
    <submittedName>
        <fullName evidence="6">LysR family transcriptional regulator</fullName>
    </submittedName>
</protein>
<dbReference type="InterPro" id="IPR005119">
    <property type="entry name" value="LysR_subst-bd"/>
</dbReference>
<dbReference type="InterPro" id="IPR036390">
    <property type="entry name" value="WH_DNA-bd_sf"/>
</dbReference>
<name>A0A970B4N9_9GAMM</name>
<dbReference type="Pfam" id="PF03466">
    <property type="entry name" value="LysR_substrate"/>
    <property type="match status" value="1"/>
</dbReference>
<proteinExistence type="inferred from homology"/>
<dbReference type="AlphaFoldDB" id="A0A970B4N9"/>
<accession>A0A970B4N9</accession>
<dbReference type="InterPro" id="IPR000847">
    <property type="entry name" value="LysR_HTH_N"/>
</dbReference>
<dbReference type="SUPFAM" id="SSF46785">
    <property type="entry name" value="Winged helix' DNA-binding domain"/>
    <property type="match status" value="1"/>
</dbReference>
<dbReference type="PROSITE" id="PS50931">
    <property type="entry name" value="HTH_LYSR"/>
    <property type="match status" value="1"/>
</dbReference>
<dbReference type="PANTHER" id="PTHR30346:SF17">
    <property type="entry name" value="LYSR FAMILY TRANSCRIPTIONAL REGULATOR"/>
    <property type="match status" value="1"/>
</dbReference>
<gene>
    <name evidence="6" type="ORF">G7Y82_00380</name>
</gene>
<dbReference type="RefSeq" id="WP_168146016.1">
    <property type="nucleotide sequence ID" value="NZ_JAAVXB010000001.1"/>
</dbReference>
<dbReference type="Gene3D" id="1.10.10.10">
    <property type="entry name" value="Winged helix-like DNA-binding domain superfamily/Winged helix DNA-binding domain"/>
    <property type="match status" value="1"/>
</dbReference>
<comment type="caution">
    <text evidence="6">The sequence shown here is derived from an EMBL/GenBank/DDBJ whole genome shotgun (WGS) entry which is preliminary data.</text>
</comment>
<dbReference type="GO" id="GO:0003700">
    <property type="term" value="F:DNA-binding transcription factor activity"/>
    <property type="evidence" value="ECO:0007669"/>
    <property type="project" value="InterPro"/>
</dbReference>
<dbReference type="Proteomes" id="UP000653472">
    <property type="component" value="Unassembled WGS sequence"/>
</dbReference>
<dbReference type="FunFam" id="1.10.10.10:FF:000001">
    <property type="entry name" value="LysR family transcriptional regulator"/>
    <property type="match status" value="1"/>
</dbReference>
<dbReference type="InterPro" id="IPR036388">
    <property type="entry name" value="WH-like_DNA-bd_sf"/>
</dbReference>